<evidence type="ECO:0000259" key="2">
    <source>
        <dbReference type="Pfam" id="PF01408"/>
    </source>
</evidence>
<feature type="domain" description="Gfo/Idh/MocA-like oxidoreductase N-terminal" evidence="2">
    <location>
        <begin position="7"/>
        <end position="71"/>
    </location>
</feature>
<proteinExistence type="predicted"/>
<gene>
    <name evidence="4" type="ORF">CUN48_14810</name>
</gene>
<evidence type="ECO:0000259" key="3">
    <source>
        <dbReference type="Pfam" id="PF22725"/>
    </source>
</evidence>
<keyword evidence="1" id="KW-0560">Oxidoreductase</keyword>
<comment type="caution">
    <text evidence="4">The sequence shown here is derived from an EMBL/GenBank/DDBJ whole genome shotgun (WGS) entry which is preliminary data.</text>
</comment>
<dbReference type="Gene3D" id="3.40.50.720">
    <property type="entry name" value="NAD(P)-binding Rossmann-like Domain"/>
    <property type="match status" value="1"/>
</dbReference>
<evidence type="ECO:0000256" key="1">
    <source>
        <dbReference type="ARBA" id="ARBA00023002"/>
    </source>
</evidence>
<dbReference type="GO" id="GO:0016491">
    <property type="term" value="F:oxidoreductase activity"/>
    <property type="evidence" value="ECO:0007669"/>
    <property type="project" value="UniProtKB-KW"/>
</dbReference>
<evidence type="ECO:0000313" key="4">
    <source>
        <dbReference type="EMBL" id="PJF46240.1"/>
    </source>
</evidence>
<protein>
    <submittedName>
        <fullName evidence="4">Uncharacterized protein</fullName>
    </submittedName>
</protein>
<dbReference type="InterPro" id="IPR050463">
    <property type="entry name" value="Gfo/Idh/MocA_oxidrdct_glycsds"/>
</dbReference>
<sequence length="270" mass="29222">RYAIPHGYTDYRRMLAESEADAVINLTPIPLHDQTNLAILESGRHLYSEKPVASSSRAAKQLAELAQARGLHALCAPSIRLFPQMQYVARLVKEGAIGPIYSARGYGHWGVPPWPGYFSDPTPFFAAGAGPMMDMGVYPLHTLTTLFGPVRRVVAMVTKVQESFIVTEGPHAGLRVPVEADDHWQLLLDFGGGCIASVAANAVVVDTRCPPLELHGLAGTIAFDPIYVQKPVDVLSRGCDWRTVAPPFPDADPGRSAGPDHILGVMHLLD</sequence>
<name>A0A2M8Q8Z9_9CHLR</name>
<dbReference type="Pfam" id="PF22725">
    <property type="entry name" value="GFO_IDH_MocA_C3"/>
    <property type="match status" value="1"/>
</dbReference>
<dbReference type="InterPro" id="IPR000683">
    <property type="entry name" value="Gfo/Idh/MocA-like_OxRdtase_N"/>
</dbReference>
<dbReference type="PANTHER" id="PTHR43818">
    <property type="entry name" value="BCDNA.GH03377"/>
    <property type="match status" value="1"/>
</dbReference>
<dbReference type="InterPro" id="IPR055170">
    <property type="entry name" value="GFO_IDH_MocA-like_dom"/>
</dbReference>
<dbReference type="InterPro" id="IPR036291">
    <property type="entry name" value="NAD(P)-bd_dom_sf"/>
</dbReference>
<feature type="domain" description="GFO/IDH/MocA-like oxidoreductase" evidence="3">
    <location>
        <begin position="86"/>
        <end position="221"/>
    </location>
</feature>
<dbReference type="SUPFAM" id="SSF51735">
    <property type="entry name" value="NAD(P)-binding Rossmann-fold domains"/>
    <property type="match status" value="1"/>
</dbReference>
<dbReference type="AlphaFoldDB" id="A0A2M8Q8Z9"/>
<evidence type="ECO:0000313" key="5">
    <source>
        <dbReference type="Proteomes" id="UP000230790"/>
    </source>
</evidence>
<dbReference type="Gene3D" id="3.30.360.10">
    <property type="entry name" value="Dihydrodipicolinate Reductase, domain 2"/>
    <property type="match status" value="1"/>
</dbReference>
<dbReference type="PANTHER" id="PTHR43818:SF11">
    <property type="entry name" value="BCDNA.GH03377"/>
    <property type="match status" value="1"/>
</dbReference>
<dbReference type="SUPFAM" id="SSF55347">
    <property type="entry name" value="Glyceraldehyde-3-phosphate dehydrogenase-like, C-terminal domain"/>
    <property type="match status" value="1"/>
</dbReference>
<organism evidence="4 5">
    <name type="scientific">Candidatus Thermofonsia Clade 3 bacterium</name>
    <dbReference type="NCBI Taxonomy" id="2364212"/>
    <lineage>
        <taxon>Bacteria</taxon>
        <taxon>Bacillati</taxon>
        <taxon>Chloroflexota</taxon>
        <taxon>Candidatus Thermofontia</taxon>
        <taxon>Candidatus Thermofonsia Clade 3</taxon>
    </lineage>
</organism>
<accession>A0A2M8Q8Z9</accession>
<dbReference type="GO" id="GO:0000166">
    <property type="term" value="F:nucleotide binding"/>
    <property type="evidence" value="ECO:0007669"/>
    <property type="project" value="InterPro"/>
</dbReference>
<dbReference type="EMBL" id="PGTN01000354">
    <property type="protein sequence ID" value="PJF46240.1"/>
    <property type="molecule type" value="Genomic_DNA"/>
</dbReference>
<feature type="non-terminal residue" evidence="4">
    <location>
        <position position="270"/>
    </location>
</feature>
<feature type="non-terminal residue" evidence="4">
    <location>
        <position position="1"/>
    </location>
</feature>
<reference evidence="4 5" key="1">
    <citation type="submission" date="2017-11" db="EMBL/GenBank/DDBJ databases">
        <title>Evolution of Phototrophy in the Chloroflexi Phylum Driven by Horizontal Gene Transfer.</title>
        <authorList>
            <person name="Ward L.M."/>
            <person name="Hemp J."/>
            <person name="Shih P.M."/>
            <person name="Mcglynn S.E."/>
            <person name="Fischer W."/>
        </authorList>
    </citation>
    <scope>NUCLEOTIDE SEQUENCE [LARGE SCALE GENOMIC DNA]</scope>
    <source>
        <strain evidence="4">JP3_7</strain>
    </source>
</reference>
<dbReference type="Proteomes" id="UP000230790">
    <property type="component" value="Unassembled WGS sequence"/>
</dbReference>
<dbReference type="Pfam" id="PF01408">
    <property type="entry name" value="GFO_IDH_MocA"/>
    <property type="match status" value="1"/>
</dbReference>